<sequence length="341" mass="37254">MLLPLDARLRIGVQTIHRRTEPATGAWLPRIDELVSLVQLVDRSGFDSLWVGDHIAFAIPILDPLLQLAQAAVVSRRLLFGTSVYLLPLRHAGPVAKQVATLDHLTEGRLIFGVGVGGEFPREYALAGAPTQERGARLSEGIVVLRKLWTGEPVTHQGRFSAFSEVQMQPPPRQSRGPPIWCGGRSEGALKRSGRLADGWMSYVVTPEMYRSSLDVIAMAATAAGRKLARFGTGHLLFTRLDDTYEKALDAAAQTLSVRYAMDFRKAAQRYCALGPAANVAECMRAFYAAGVRHIVLDLLGPYELRQAQIERVAAEVLPLLTDLTGTDSPASRPSDEAEFS</sequence>
<evidence type="ECO:0000256" key="4">
    <source>
        <dbReference type="ARBA" id="ARBA00023033"/>
    </source>
</evidence>
<dbReference type="InterPro" id="IPR036661">
    <property type="entry name" value="Luciferase-like_sf"/>
</dbReference>
<keyword evidence="2" id="KW-0288">FMN</keyword>
<name>A0A1T4JMH0_9HYPH</name>
<evidence type="ECO:0000256" key="1">
    <source>
        <dbReference type="ARBA" id="ARBA00022630"/>
    </source>
</evidence>
<dbReference type="RefSeq" id="WP_085931954.1">
    <property type="nucleotide sequence ID" value="NZ_FUWJ01000001.1"/>
</dbReference>
<keyword evidence="7" id="KW-1185">Reference proteome</keyword>
<dbReference type="PANTHER" id="PTHR42847:SF4">
    <property type="entry name" value="ALKANESULFONATE MONOOXYGENASE-RELATED"/>
    <property type="match status" value="1"/>
</dbReference>
<dbReference type="EMBL" id="FUWJ01000001">
    <property type="protein sequence ID" value="SJZ31354.1"/>
    <property type="molecule type" value="Genomic_DNA"/>
</dbReference>
<dbReference type="SUPFAM" id="SSF51679">
    <property type="entry name" value="Bacterial luciferase-like"/>
    <property type="match status" value="1"/>
</dbReference>
<dbReference type="InterPro" id="IPR050172">
    <property type="entry name" value="SsuD_RutA_monooxygenase"/>
</dbReference>
<keyword evidence="4" id="KW-0503">Monooxygenase</keyword>
<dbReference type="Gene3D" id="3.20.20.30">
    <property type="entry name" value="Luciferase-like domain"/>
    <property type="match status" value="1"/>
</dbReference>
<evidence type="ECO:0000313" key="7">
    <source>
        <dbReference type="Proteomes" id="UP000190092"/>
    </source>
</evidence>
<dbReference type="AlphaFoldDB" id="A0A1T4JMH0"/>
<dbReference type="GO" id="GO:0008726">
    <property type="term" value="F:alkanesulfonate monooxygenase activity"/>
    <property type="evidence" value="ECO:0007669"/>
    <property type="project" value="TreeGrafter"/>
</dbReference>
<dbReference type="Pfam" id="PF00296">
    <property type="entry name" value="Bac_luciferase"/>
    <property type="match status" value="1"/>
</dbReference>
<proteinExistence type="predicted"/>
<dbReference type="NCBIfam" id="TIGR03619">
    <property type="entry name" value="F420_Rv2161c"/>
    <property type="match status" value="1"/>
</dbReference>
<dbReference type="InterPro" id="IPR019921">
    <property type="entry name" value="Lucif-like_OxRdtase_Rv2161c"/>
</dbReference>
<evidence type="ECO:0000256" key="2">
    <source>
        <dbReference type="ARBA" id="ARBA00022643"/>
    </source>
</evidence>
<evidence type="ECO:0000256" key="3">
    <source>
        <dbReference type="ARBA" id="ARBA00023002"/>
    </source>
</evidence>
<dbReference type="OrthoDB" id="7247902at2"/>
<dbReference type="GO" id="GO:0046306">
    <property type="term" value="P:alkanesulfonate catabolic process"/>
    <property type="evidence" value="ECO:0007669"/>
    <property type="project" value="TreeGrafter"/>
</dbReference>
<dbReference type="InterPro" id="IPR011251">
    <property type="entry name" value="Luciferase-like_dom"/>
</dbReference>
<evidence type="ECO:0000259" key="5">
    <source>
        <dbReference type="Pfam" id="PF00296"/>
    </source>
</evidence>
<dbReference type="STRING" id="225324.SAMN02745126_00177"/>
<gene>
    <name evidence="6" type="ORF">SAMN02745126_00177</name>
</gene>
<evidence type="ECO:0000313" key="6">
    <source>
        <dbReference type="EMBL" id="SJZ31354.1"/>
    </source>
</evidence>
<reference evidence="7" key="1">
    <citation type="submission" date="2017-02" db="EMBL/GenBank/DDBJ databases">
        <authorList>
            <person name="Varghese N."/>
            <person name="Submissions S."/>
        </authorList>
    </citation>
    <scope>NUCLEOTIDE SEQUENCE [LARGE SCALE GENOMIC DNA]</scope>
    <source>
        <strain evidence="7">ATCC 27094</strain>
    </source>
</reference>
<dbReference type="Proteomes" id="UP000190092">
    <property type="component" value="Unassembled WGS sequence"/>
</dbReference>
<accession>A0A1T4JMH0</accession>
<organism evidence="6 7">
    <name type="scientific">Enhydrobacter aerosaccus</name>
    <dbReference type="NCBI Taxonomy" id="225324"/>
    <lineage>
        <taxon>Bacteria</taxon>
        <taxon>Pseudomonadati</taxon>
        <taxon>Pseudomonadota</taxon>
        <taxon>Alphaproteobacteria</taxon>
        <taxon>Hyphomicrobiales</taxon>
        <taxon>Enhydrobacter</taxon>
    </lineage>
</organism>
<feature type="domain" description="Luciferase-like" evidence="5">
    <location>
        <begin position="17"/>
        <end position="286"/>
    </location>
</feature>
<protein>
    <submittedName>
        <fullName evidence="6">Probable F420-dependent oxidoreductase, Rv2161c family</fullName>
    </submittedName>
</protein>
<dbReference type="PANTHER" id="PTHR42847">
    <property type="entry name" value="ALKANESULFONATE MONOOXYGENASE"/>
    <property type="match status" value="1"/>
</dbReference>
<keyword evidence="1" id="KW-0285">Flavoprotein</keyword>
<keyword evidence="3" id="KW-0560">Oxidoreductase</keyword>